<keyword evidence="1" id="KW-0433">Leucine-rich repeat</keyword>
<dbReference type="Gene3D" id="3.80.10.10">
    <property type="entry name" value="Ribonuclease Inhibitor"/>
    <property type="match status" value="2"/>
</dbReference>
<reference evidence="6 7" key="1">
    <citation type="submission" date="2019-09" db="EMBL/GenBank/DDBJ databases">
        <authorList>
            <person name="Ou C."/>
        </authorList>
    </citation>
    <scope>NUCLEOTIDE SEQUENCE [LARGE SCALE GENOMIC DNA]</scope>
    <source>
        <strain evidence="6">S2</strain>
        <tissue evidence="6">Leaf</tissue>
    </source>
</reference>
<reference evidence="7" key="2">
    <citation type="submission" date="2019-10" db="EMBL/GenBank/DDBJ databases">
        <title>A de novo genome assembly of a pear dwarfing rootstock.</title>
        <authorList>
            <person name="Wang F."/>
            <person name="Wang J."/>
            <person name="Li S."/>
            <person name="Zhang Y."/>
            <person name="Fang M."/>
            <person name="Ma L."/>
            <person name="Zhao Y."/>
            <person name="Jiang S."/>
        </authorList>
    </citation>
    <scope>NUCLEOTIDE SEQUENCE [LARGE SCALE GENOMIC DNA]</scope>
</reference>
<dbReference type="InterPro" id="IPR044974">
    <property type="entry name" value="Disease_R_plants"/>
</dbReference>
<feature type="transmembrane region" description="Helical" evidence="4">
    <location>
        <begin position="1155"/>
        <end position="1173"/>
    </location>
</feature>
<dbReference type="InterPro" id="IPR000157">
    <property type="entry name" value="TIR_dom"/>
</dbReference>
<dbReference type="PRINTS" id="PR00364">
    <property type="entry name" value="DISEASERSIST"/>
</dbReference>
<dbReference type="PANTHER" id="PTHR11017:SF267">
    <property type="entry name" value="TMV RESISTANCE PROTEIN N-LIKE"/>
    <property type="match status" value="1"/>
</dbReference>
<proteinExistence type="predicted"/>
<dbReference type="InterPro" id="IPR002182">
    <property type="entry name" value="NB-ARC"/>
</dbReference>
<evidence type="ECO:0000256" key="4">
    <source>
        <dbReference type="SAM" id="Phobius"/>
    </source>
</evidence>
<accession>A0A5N5EX42</accession>
<dbReference type="SMART" id="SM00255">
    <property type="entry name" value="TIR"/>
    <property type="match status" value="1"/>
</dbReference>
<gene>
    <name evidence="6" type="ORF">D8674_030767</name>
</gene>
<dbReference type="FunFam" id="3.40.50.10140:FF:000007">
    <property type="entry name" value="Disease resistance protein (TIR-NBS-LRR class)"/>
    <property type="match status" value="1"/>
</dbReference>
<keyword evidence="4" id="KW-0812">Transmembrane</keyword>
<dbReference type="Gene3D" id="1.10.8.430">
    <property type="entry name" value="Helical domain of apoptotic protease-activating factors"/>
    <property type="match status" value="1"/>
</dbReference>
<evidence type="ECO:0000256" key="3">
    <source>
        <dbReference type="ARBA" id="ARBA00023027"/>
    </source>
</evidence>
<dbReference type="Pfam" id="PF23282">
    <property type="entry name" value="WHD_ROQ1"/>
    <property type="match status" value="1"/>
</dbReference>
<dbReference type="EMBL" id="SMOL01000781">
    <property type="protein sequence ID" value="KAB2595317.1"/>
    <property type="molecule type" value="Genomic_DNA"/>
</dbReference>
<dbReference type="Gene3D" id="3.40.50.10140">
    <property type="entry name" value="Toll/interleukin-1 receptor homology (TIR) domain"/>
    <property type="match status" value="1"/>
</dbReference>
<dbReference type="InterPro" id="IPR027417">
    <property type="entry name" value="P-loop_NTPase"/>
</dbReference>
<dbReference type="InterPro" id="IPR035897">
    <property type="entry name" value="Toll_tir_struct_dom_sf"/>
</dbReference>
<dbReference type="InterPro" id="IPR032675">
    <property type="entry name" value="LRR_dom_sf"/>
</dbReference>
<evidence type="ECO:0000256" key="2">
    <source>
        <dbReference type="ARBA" id="ARBA00022737"/>
    </source>
</evidence>
<evidence type="ECO:0000256" key="1">
    <source>
        <dbReference type="ARBA" id="ARBA00022614"/>
    </source>
</evidence>
<dbReference type="InterPro" id="IPR058192">
    <property type="entry name" value="WHD_ROQ1-like"/>
</dbReference>
<keyword evidence="4" id="KW-1133">Transmembrane helix</keyword>
<keyword evidence="2" id="KW-0677">Repeat</keyword>
<dbReference type="Gene3D" id="3.40.50.300">
    <property type="entry name" value="P-loop containing nucleotide triphosphate hydrolases"/>
    <property type="match status" value="1"/>
</dbReference>
<dbReference type="SUPFAM" id="SSF52540">
    <property type="entry name" value="P-loop containing nucleoside triphosphate hydrolases"/>
    <property type="match status" value="1"/>
</dbReference>
<evidence type="ECO:0000313" key="7">
    <source>
        <dbReference type="Proteomes" id="UP000327157"/>
    </source>
</evidence>
<name>A0A5N5EX42_9ROSA</name>
<dbReference type="PROSITE" id="PS50104">
    <property type="entry name" value="TIR"/>
    <property type="match status" value="1"/>
</dbReference>
<sequence>MALVRTSQGTSSDSKKFRGYRYDVFLSFRGEETRKTFTDHLYTALNNAGFLTFRDDDELERGEDIRPGLQKAIQLSRTSVVVFSEDYASSRWCLDELVMILERKRPPSDHVVLPVFYHVDPSHVRKQTESIGKAFARHQKSQSPEKVKGWRKALAEVADLAGVVLQNQADGYESKFIKKIVKVIGDKLSRTLLSVEPKLIGIQFQVERINLWLQDGSSDVGILLVYGMSGLGKTTIAKHVYNSNFRSFEGSSFIENIKERADRPNGLVQIQMQLLSDILIGRKVEIHTVSEGIIKIESAISSRKVLLVLDDVDHMDQLDAVLKMKDWFYPGSKILITTRRERLLRAHQVTKVYKVETLNDNESLELFSWHAFGQDRPIENYMEHSKMVVQHSGGLPLALKVLGSSLSGESIDVWESALEKLKVIPNGEIMNKLRISYDSLQDDHDQKLFLHIACFLIGRDKNYVVRILDGCDFCTIVGIQNLIDRCLVTIDGYNNVQMHDMIRDMGREIVRHESEESGKRSRLWHHKDSFEVLREKNGTQTIQGLALDMRMHLANKPINTNETVLETNAFERMHNLQLLHLSHVRLDGCYADFPTRLRWLCWLQFPLDSIPVDLPLECLIVLEMQHSSLRQVWKGTQILPSLKILDVSHSHSLIEIMDFSLCPSLEELILVDCTSLIDVHESIGNLEKLVYLNTKDCKNLRMLPKNMCMLKSLEKLILSGCSNLEEFPVEMMKKMESLKVLEIDGIPISELWPERSSTILSSFACSLLELSLKGCNLSDDAFCRDLSSLSSLRKLKLGENPICSLPGFIKGLRRLDKLSFNGCKRLESLVGLPKVQRMSIAGCISLRKITSLDPKPWSTTCTVDENWNLVEWKRLYKLEPIDRVDAEMIKLLGLCNLESMPAIRMNSQLFSHPKVSHVQGLYEYGIFSTFFVGNEVPGRFSYKSTKSSISFSVPLLPSSHRIRGLNIFATYANEENSNYNDGGWEWVSNIIKLSNKSKGLKWIYYPVFYGIPGDGEDMIWLSHWKMENETILQCGDQVVVSVMTGPNKLFRIKEFGVELMQEHQNNMRINTQHNTESDPNDPFVIGGDLSLWEHIPGIYSIGFKVAIVEVRWFNRLIMDADEGDTDKEGQEDEPDYTIARTKAAAAASNNCGLRGWKVLLTAAGLFFTLALVVRSSISQKKK</sequence>
<keyword evidence="3" id="KW-0520">NAD</keyword>
<dbReference type="SUPFAM" id="SSF52058">
    <property type="entry name" value="L domain-like"/>
    <property type="match status" value="1"/>
</dbReference>
<dbReference type="PANTHER" id="PTHR11017">
    <property type="entry name" value="LEUCINE-RICH REPEAT-CONTAINING PROTEIN"/>
    <property type="match status" value="1"/>
</dbReference>
<dbReference type="Pfam" id="PF01582">
    <property type="entry name" value="TIR"/>
    <property type="match status" value="1"/>
</dbReference>
<dbReference type="Pfam" id="PF00931">
    <property type="entry name" value="NB-ARC"/>
    <property type="match status" value="1"/>
</dbReference>
<dbReference type="SUPFAM" id="SSF52200">
    <property type="entry name" value="Toll/Interleukin receptor TIR domain"/>
    <property type="match status" value="1"/>
</dbReference>
<dbReference type="InterPro" id="IPR042197">
    <property type="entry name" value="Apaf_helical"/>
</dbReference>
<comment type="caution">
    <text evidence="6">The sequence shown here is derived from an EMBL/GenBank/DDBJ whole genome shotgun (WGS) entry which is preliminary data.</text>
</comment>
<evidence type="ECO:0000313" key="6">
    <source>
        <dbReference type="EMBL" id="KAB2595317.1"/>
    </source>
</evidence>
<evidence type="ECO:0000259" key="5">
    <source>
        <dbReference type="PROSITE" id="PS50104"/>
    </source>
</evidence>
<dbReference type="GO" id="GO:0007165">
    <property type="term" value="P:signal transduction"/>
    <property type="evidence" value="ECO:0007669"/>
    <property type="project" value="InterPro"/>
</dbReference>
<keyword evidence="4" id="KW-0472">Membrane</keyword>
<dbReference type="AlphaFoldDB" id="A0A5N5EX42"/>
<organism evidence="6 7">
    <name type="scientific">Pyrus ussuriensis x Pyrus communis</name>
    <dbReference type="NCBI Taxonomy" id="2448454"/>
    <lineage>
        <taxon>Eukaryota</taxon>
        <taxon>Viridiplantae</taxon>
        <taxon>Streptophyta</taxon>
        <taxon>Embryophyta</taxon>
        <taxon>Tracheophyta</taxon>
        <taxon>Spermatophyta</taxon>
        <taxon>Magnoliopsida</taxon>
        <taxon>eudicotyledons</taxon>
        <taxon>Gunneridae</taxon>
        <taxon>Pentapetalae</taxon>
        <taxon>rosids</taxon>
        <taxon>fabids</taxon>
        <taxon>Rosales</taxon>
        <taxon>Rosaceae</taxon>
        <taxon>Amygdaloideae</taxon>
        <taxon>Maleae</taxon>
        <taxon>Pyrus</taxon>
    </lineage>
</organism>
<protein>
    <submittedName>
        <fullName evidence="6">Protein suppressor of npr1-1</fullName>
    </submittedName>
</protein>
<feature type="domain" description="TIR" evidence="5">
    <location>
        <begin position="20"/>
        <end position="188"/>
    </location>
</feature>
<dbReference type="GO" id="GO:0006952">
    <property type="term" value="P:defense response"/>
    <property type="evidence" value="ECO:0007669"/>
    <property type="project" value="InterPro"/>
</dbReference>
<keyword evidence="7" id="KW-1185">Reference proteome</keyword>
<dbReference type="OrthoDB" id="1733683at2759"/>
<dbReference type="GO" id="GO:0043531">
    <property type="term" value="F:ADP binding"/>
    <property type="evidence" value="ECO:0007669"/>
    <property type="project" value="InterPro"/>
</dbReference>
<dbReference type="Proteomes" id="UP000327157">
    <property type="component" value="Chromosome 7"/>
</dbReference>
<reference evidence="6 7" key="3">
    <citation type="submission" date="2019-11" db="EMBL/GenBank/DDBJ databases">
        <title>A de novo genome assembly of a pear dwarfing rootstock.</title>
        <authorList>
            <person name="Wang F."/>
            <person name="Wang J."/>
            <person name="Li S."/>
            <person name="Zhang Y."/>
            <person name="Fang M."/>
            <person name="Ma L."/>
            <person name="Zhao Y."/>
            <person name="Jiang S."/>
        </authorList>
    </citation>
    <scope>NUCLEOTIDE SEQUENCE [LARGE SCALE GENOMIC DNA]</scope>
    <source>
        <strain evidence="6">S2</strain>
        <tissue evidence="6">Leaf</tissue>
    </source>
</reference>